<dbReference type="AlphaFoldDB" id="A0A4Y7LCG9"/>
<gene>
    <name evidence="1" type="ORF">C5167_044436</name>
</gene>
<organism evidence="1 2">
    <name type="scientific">Papaver somniferum</name>
    <name type="common">Opium poppy</name>
    <dbReference type="NCBI Taxonomy" id="3469"/>
    <lineage>
        <taxon>Eukaryota</taxon>
        <taxon>Viridiplantae</taxon>
        <taxon>Streptophyta</taxon>
        <taxon>Embryophyta</taxon>
        <taxon>Tracheophyta</taxon>
        <taxon>Spermatophyta</taxon>
        <taxon>Magnoliopsida</taxon>
        <taxon>Ranunculales</taxon>
        <taxon>Papaveraceae</taxon>
        <taxon>Papaveroideae</taxon>
        <taxon>Papaver</taxon>
    </lineage>
</organism>
<accession>A0A4Y7LCG9</accession>
<keyword evidence="2" id="KW-1185">Reference proteome</keyword>
<evidence type="ECO:0000313" key="1">
    <source>
        <dbReference type="EMBL" id="RZC81869.1"/>
    </source>
</evidence>
<evidence type="ECO:0000313" key="2">
    <source>
        <dbReference type="Proteomes" id="UP000316621"/>
    </source>
</evidence>
<sequence length="95" mass="10861">YQASAAEPICCHVGCYRAPDTKKGPLPTESGAYDVSWGTREQWKDISHKFSMLNVLKDKYWFELDRARALGQSTTEGKDRHQPNYVMILKKIPNS</sequence>
<dbReference type="Gramene" id="RZC81869">
    <property type="protein sequence ID" value="RZC81869"/>
    <property type="gene ID" value="C5167_044436"/>
</dbReference>
<name>A0A4Y7LCG9_PAPSO</name>
<dbReference type="Proteomes" id="UP000316621">
    <property type="component" value="Chromosome 10"/>
</dbReference>
<protein>
    <submittedName>
        <fullName evidence="1">Uncharacterized protein</fullName>
    </submittedName>
</protein>
<feature type="non-terminal residue" evidence="1">
    <location>
        <position position="1"/>
    </location>
</feature>
<dbReference type="EMBL" id="CM010724">
    <property type="protein sequence ID" value="RZC81869.1"/>
    <property type="molecule type" value="Genomic_DNA"/>
</dbReference>
<proteinExistence type="predicted"/>
<reference evidence="1 2" key="1">
    <citation type="journal article" date="2018" name="Science">
        <title>The opium poppy genome and morphinan production.</title>
        <authorList>
            <person name="Guo L."/>
            <person name="Winzer T."/>
            <person name="Yang X."/>
            <person name="Li Y."/>
            <person name="Ning Z."/>
            <person name="He Z."/>
            <person name="Teodor R."/>
            <person name="Lu Y."/>
            <person name="Bowser T.A."/>
            <person name="Graham I.A."/>
            <person name="Ye K."/>
        </authorList>
    </citation>
    <scope>NUCLEOTIDE SEQUENCE [LARGE SCALE GENOMIC DNA]</scope>
    <source>
        <strain evidence="2">cv. HN1</strain>
        <tissue evidence="1">Leaves</tissue>
    </source>
</reference>